<dbReference type="InterPro" id="IPR035925">
    <property type="entry name" value="BSD_dom_sf"/>
</dbReference>
<evidence type="ECO:0000313" key="3">
    <source>
        <dbReference type="Proteomes" id="UP000634136"/>
    </source>
</evidence>
<reference evidence="2" key="1">
    <citation type="submission" date="2020-09" db="EMBL/GenBank/DDBJ databases">
        <title>Genome-Enabled Discovery of Anthraquinone Biosynthesis in Senna tora.</title>
        <authorList>
            <person name="Kang S.-H."/>
            <person name="Pandey R.P."/>
            <person name="Lee C.-M."/>
            <person name="Sim J.-S."/>
            <person name="Jeong J.-T."/>
            <person name="Choi B.-S."/>
            <person name="Jung M."/>
            <person name="Ginzburg D."/>
            <person name="Zhao K."/>
            <person name="Won S.Y."/>
            <person name="Oh T.-J."/>
            <person name="Yu Y."/>
            <person name="Kim N.-H."/>
            <person name="Lee O.R."/>
            <person name="Lee T.-H."/>
            <person name="Bashyal P."/>
            <person name="Kim T.-S."/>
            <person name="Lee W.-H."/>
            <person name="Kawkins C."/>
            <person name="Kim C.-K."/>
            <person name="Kim J.S."/>
            <person name="Ahn B.O."/>
            <person name="Rhee S.Y."/>
            <person name="Sohng J.K."/>
        </authorList>
    </citation>
    <scope>NUCLEOTIDE SEQUENCE</scope>
    <source>
        <tissue evidence="2">Leaf</tissue>
    </source>
</reference>
<proteinExistence type="predicted"/>
<feature type="region of interest" description="Disordered" evidence="1">
    <location>
        <begin position="1"/>
        <end position="115"/>
    </location>
</feature>
<name>A0A834T926_9FABA</name>
<keyword evidence="3" id="KW-1185">Reference proteome</keyword>
<protein>
    <submittedName>
        <fullName evidence="2">BSD domain protein</fullName>
    </submittedName>
</protein>
<sequence length="383" mass="42904">MSWLAPSLDDVDTDADADKQCDVVPNIPSTSPQNEGVQEDLDILKQTLTPQLRGVASFLPPPPTNSLPSSPPHRHTQSDPTAPFTCNQSHPPNRCLSENGQQSEAPQIRTHSSNIDEASFKTMSPEASATNMNFISFGSESVGNEESEMEDYNFQGAVGITDEVLTFAMNISMHPETWLDFPIDEEDDTDDFDMSDAQQEHALAIEILAPRLNKQDAGVLSTPQVMAARAMWMEELHKQKMKLQSDWFGRSTSYSGDRVHHNEYFSPRLFANTYFGDMPHGTEKADYDTEKHTVESSETHFIDKSVIEESPGIKTEDKDLIRCRSAKFILQEYEDDEDDEWPEDSCDGIIIPVVDAEDISFSDLENDDFVLTPIKSKTESKAI</sequence>
<feature type="compositionally biased region" description="Polar residues" evidence="1">
    <location>
        <begin position="78"/>
        <end position="115"/>
    </location>
</feature>
<evidence type="ECO:0000313" key="2">
    <source>
        <dbReference type="EMBL" id="KAF7817422.1"/>
    </source>
</evidence>
<dbReference type="SUPFAM" id="SSF140383">
    <property type="entry name" value="BSD domain-like"/>
    <property type="match status" value="1"/>
</dbReference>
<evidence type="ECO:0000256" key="1">
    <source>
        <dbReference type="SAM" id="MobiDB-lite"/>
    </source>
</evidence>
<dbReference type="OrthoDB" id="2021158at2759"/>
<dbReference type="EMBL" id="JAAIUW010000009">
    <property type="protein sequence ID" value="KAF7817422.1"/>
    <property type="molecule type" value="Genomic_DNA"/>
</dbReference>
<dbReference type="PANTHER" id="PTHR31923">
    <property type="entry name" value="BSD DOMAIN-CONTAINING PROTEIN"/>
    <property type="match status" value="1"/>
</dbReference>
<organism evidence="2 3">
    <name type="scientific">Senna tora</name>
    <dbReference type="NCBI Taxonomy" id="362788"/>
    <lineage>
        <taxon>Eukaryota</taxon>
        <taxon>Viridiplantae</taxon>
        <taxon>Streptophyta</taxon>
        <taxon>Embryophyta</taxon>
        <taxon>Tracheophyta</taxon>
        <taxon>Spermatophyta</taxon>
        <taxon>Magnoliopsida</taxon>
        <taxon>eudicotyledons</taxon>
        <taxon>Gunneridae</taxon>
        <taxon>Pentapetalae</taxon>
        <taxon>rosids</taxon>
        <taxon>fabids</taxon>
        <taxon>Fabales</taxon>
        <taxon>Fabaceae</taxon>
        <taxon>Caesalpinioideae</taxon>
        <taxon>Cassia clade</taxon>
        <taxon>Senna</taxon>
    </lineage>
</organism>
<feature type="compositionally biased region" description="Polar residues" evidence="1">
    <location>
        <begin position="27"/>
        <end position="36"/>
    </location>
</feature>
<dbReference type="PANTHER" id="PTHR31923:SF27">
    <property type="entry name" value="BSD DOMAIN-CONTAINING PROTEIN"/>
    <property type="match status" value="1"/>
</dbReference>
<dbReference type="AlphaFoldDB" id="A0A834T926"/>
<feature type="compositionally biased region" description="Pro residues" evidence="1">
    <location>
        <begin position="59"/>
        <end position="71"/>
    </location>
</feature>
<comment type="caution">
    <text evidence="2">The sequence shown here is derived from an EMBL/GenBank/DDBJ whole genome shotgun (WGS) entry which is preliminary data.</text>
</comment>
<dbReference type="Proteomes" id="UP000634136">
    <property type="component" value="Unassembled WGS sequence"/>
</dbReference>
<accession>A0A834T926</accession>
<gene>
    <name evidence="2" type="ORF">G2W53_031391</name>
</gene>